<dbReference type="RefSeq" id="WP_234970614.1">
    <property type="nucleotide sequence ID" value="NZ_FNWT01000001.1"/>
</dbReference>
<evidence type="ECO:0000256" key="3">
    <source>
        <dbReference type="ARBA" id="ARBA00022777"/>
    </source>
</evidence>
<comment type="caution">
    <text evidence="5">The sequence shown here is derived from an EMBL/GenBank/DDBJ whole genome shotgun (WGS) entry which is preliminary data.</text>
</comment>
<dbReference type="PANTHER" id="PTHR21599">
    <property type="entry name" value="GLYCERATE KINASE"/>
    <property type="match status" value="1"/>
</dbReference>
<organism evidence="5 6">
    <name type="scientific">Parafannyhessea umbonata</name>
    <dbReference type="NCBI Taxonomy" id="604330"/>
    <lineage>
        <taxon>Bacteria</taxon>
        <taxon>Bacillati</taxon>
        <taxon>Actinomycetota</taxon>
        <taxon>Coriobacteriia</taxon>
        <taxon>Coriobacteriales</taxon>
        <taxon>Atopobiaceae</taxon>
        <taxon>Parafannyhessea</taxon>
    </lineage>
</organism>
<reference evidence="5 6" key="1">
    <citation type="submission" date="2016-10" db="EMBL/GenBank/DDBJ databases">
        <authorList>
            <person name="Varghese N."/>
            <person name="Submissions S."/>
        </authorList>
    </citation>
    <scope>NUCLEOTIDE SEQUENCE [LARGE SCALE GENOMIC DNA]</scope>
    <source>
        <strain evidence="5 6">WCP15</strain>
    </source>
</reference>
<accession>A0A1H6HNQ6</accession>
<keyword evidence="2 4" id="KW-0808">Transferase</keyword>
<dbReference type="Gene3D" id="3.40.50.10350">
    <property type="entry name" value="Glycerate kinase, domain 1"/>
    <property type="match status" value="1"/>
</dbReference>
<dbReference type="Pfam" id="PF02595">
    <property type="entry name" value="Gly_kinase"/>
    <property type="match status" value="1"/>
</dbReference>
<gene>
    <name evidence="5" type="ORF">SAMN05216447_101158</name>
</gene>
<sequence length="376" mass="38734">MANGMPLRFVFASDSFKGTLSSADTARLLEVAARRAHPGCSCVFVPMADGGEGTVDALVSACGGTYRDLVVSDPVGRSVTARYGLLGEGRAVIEMAAASGLPLVDKGERDPRRTSTFGTGQLLLDALDAGCADVTLAIGGSATNDGGMGCLRALGVRFLDAEGIELRGVGADLARVTEIDASGLDRRVGRIRLRVMCDVDNPLCGPCGATRVFAPQKGASPQVVEELEWGMRNYARRLEACSDRAVDVPGAGAAGGLGAACLALLSARLVLGVDAVLELVGLDRLLEGASLCVTGEGRYDGQTARGKVVSGVAAACARAHVPCVALVGSRDPQAELVPGLSGIEVSAPEGMPLPEALARSRELYAAAARRLFELWP</sequence>
<dbReference type="InterPro" id="IPR036129">
    <property type="entry name" value="Glycerate_kinase_sf"/>
</dbReference>
<proteinExistence type="inferred from homology"/>
<dbReference type="Proteomes" id="UP000199135">
    <property type="component" value="Unassembled WGS sequence"/>
</dbReference>
<dbReference type="PIRSF" id="PIRSF006078">
    <property type="entry name" value="GlxK"/>
    <property type="match status" value="1"/>
</dbReference>
<dbReference type="InterPro" id="IPR004381">
    <property type="entry name" value="Glycerate_kinase"/>
</dbReference>
<dbReference type="Gene3D" id="3.90.1510.10">
    <property type="entry name" value="Glycerate kinase, domain 2"/>
    <property type="match status" value="1"/>
</dbReference>
<dbReference type="NCBIfam" id="TIGR00045">
    <property type="entry name" value="glycerate kinase"/>
    <property type="match status" value="1"/>
</dbReference>
<dbReference type="InterPro" id="IPR018197">
    <property type="entry name" value="Glycerate_kinase_RE-like"/>
</dbReference>
<name>A0A1H6HNQ6_9ACTN</name>
<protein>
    <submittedName>
        <fullName evidence="5">Glycerate kinase</fullName>
    </submittedName>
</protein>
<dbReference type="InterPro" id="IPR018193">
    <property type="entry name" value="Glyc_kinase_flavodox-like_fold"/>
</dbReference>
<dbReference type="EMBL" id="FNWT01000001">
    <property type="protein sequence ID" value="SEH37467.1"/>
    <property type="molecule type" value="Genomic_DNA"/>
</dbReference>
<evidence type="ECO:0000313" key="6">
    <source>
        <dbReference type="Proteomes" id="UP000199135"/>
    </source>
</evidence>
<dbReference type="SUPFAM" id="SSF110738">
    <property type="entry name" value="Glycerate kinase I"/>
    <property type="match status" value="1"/>
</dbReference>
<comment type="similarity">
    <text evidence="1 4">Belongs to the glycerate kinase type-1 family.</text>
</comment>
<evidence type="ECO:0000256" key="1">
    <source>
        <dbReference type="ARBA" id="ARBA00006284"/>
    </source>
</evidence>
<keyword evidence="6" id="KW-1185">Reference proteome</keyword>
<dbReference type="GO" id="GO:0016301">
    <property type="term" value="F:kinase activity"/>
    <property type="evidence" value="ECO:0007669"/>
    <property type="project" value="UniProtKB-KW"/>
</dbReference>
<evidence type="ECO:0000256" key="4">
    <source>
        <dbReference type="PIRNR" id="PIRNR006078"/>
    </source>
</evidence>
<evidence type="ECO:0000256" key="2">
    <source>
        <dbReference type="ARBA" id="ARBA00022679"/>
    </source>
</evidence>
<evidence type="ECO:0000313" key="5">
    <source>
        <dbReference type="EMBL" id="SEH37467.1"/>
    </source>
</evidence>
<keyword evidence="3 4" id="KW-0418">Kinase</keyword>
<dbReference type="PANTHER" id="PTHR21599:SF0">
    <property type="entry name" value="GLYCERATE KINASE"/>
    <property type="match status" value="1"/>
</dbReference>